<protein>
    <submittedName>
        <fullName evidence="1">Uncharacterized protein</fullName>
    </submittedName>
</protein>
<gene>
    <name evidence="1" type="ORF">APHIGO_LOCUS10659</name>
</gene>
<dbReference type="AlphaFoldDB" id="A0A9P0NSR1"/>
<dbReference type="EMBL" id="OU899037">
    <property type="protein sequence ID" value="CAH1737051.1"/>
    <property type="molecule type" value="Genomic_DNA"/>
</dbReference>
<sequence length="147" mass="17363">MFVVLPNEDDDCKNYEEMKIQVALNLQECLNNSKLTYQHDDFLVPNIVKDTYSYEDSCKKMKSIYVEGNENSMSYLVRLKAQGYIGIHQTLHEFMYAVRLNEYFIKRYDIVIGTELSRYIIDMDLLHEPSEKQEIQPIEDDSDITNN</sequence>
<accession>A0A9P0NSR1</accession>
<keyword evidence="2" id="KW-1185">Reference proteome</keyword>
<reference evidence="1" key="1">
    <citation type="submission" date="2022-02" db="EMBL/GenBank/DDBJ databases">
        <authorList>
            <person name="King R."/>
        </authorList>
    </citation>
    <scope>NUCLEOTIDE SEQUENCE</scope>
</reference>
<name>A0A9P0NSR1_APHGO</name>
<proteinExistence type="predicted"/>
<evidence type="ECO:0000313" key="2">
    <source>
        <dbReference type="Proteomes" id="UP001154329"/>
    </source>
</evidence>
<organism evidence="1 2">
    <name type="scientific">Aphis gossypii</name>
    <name type="common">Cotton aphid</name>
    <dbReference type="NCBI Taxonomy" id="80765"/>
    <lineage>
        <taxon>Eukaryota</taxon>
        <taxon>Metazoa</taxon>
        <taxon>Ecdysozoa</taxon>
        <taxon>Arthropoda</taxon>
        <taxon>Hexapoda</taxon>
        <taxon>Insecta</taxon>
        <taxon>Pterygota</taxon>
        <taxon>Neoptera</taxon>
        <taxon>Paraneoptera</taxon>
        <taxon>Hemiptera</taxon>
        <taxon>Sternorrhyncha</taxon>
        <taxon>Aphidomorpha</taxon>
        <taxon>Aphidoidea</taxon>
        <taxon>Aphididae</taxon>
        <taxon>Aphidini</taxon>
        <taxon>Aphis</taxon>
        <taxon>Aphis</taxon>
    </lineage>
</organism>
<evidence type="ECO:0000313" key="1">
    <source>
        <dbReference type="EMBL" id="CAH1737051.1"/>
    </source>
</evidence>
<reference evidence="1" key="2">
    <citation type="submission" date="2022-10" db="EMBL/GenBank/DDBJ databases">
        <authorList>
            <consortium name="ENA_rothamsted_submissions"/>
            <consortium name="culmorum"/>
            <person name="King R."/>
        </authorList>
    </citation>
    <scope>NUCLEOTIDE SEQUENCE</scope>
</reference>
<dbReference type="Proteomes" id="UP001154329">
    <property type="component" value="Chromosome 4"/>
</dbReference>